<evidence type="ECO:0000313" key="3">
    <source>
        <dbReference type="Proteomes" id="UP001501444"/>
    </source>
</evidence>
<dbReference type="EMBL" id="BAAARV010000078">
    <property type="protein sequence ID" value="GAA2375410.1"/>
    <property type="molecule type" value="Genomic_DNA"/>
</dbReference>
<organism evidence="2 3">
    <name type="scientific">Dactylosporangium salmoneum</name>
    <dbReference type="NCBI Taxonomy" id="53361"/>
    <lineage>
        <taxon>Bacteria</taxon>
        <taxon>Bacillati</taxon>
        <taxon>Actinomycetota</taxon>
        <taxon>Actinomycetes</taxon>
        <taxon>Micromonosporales</taxon>
        <taxon>Micromonosporaceae</taxon>
        <taxon>Dactylosporangium</taxon>
    </lineage>
</organism>
<feature type="transmembrane region" description="Helical" evidence="1">
    <location>
        <begin position="56"/>
        <end position="80"/>
    </location>
</feature>
<evidence type="ECO:0000313" key="2">
    <source>
        <dbReference type="EMBL" id="GAA2375410.1"/>
    </source>
</evidence>
<name>A0ABP5UFP7_9ACTN</name>
<protein>
    <recommendedName>
        <fullName evidence="4">DUF1449 family protein</fullName>
    </recommendedName>
</protein>
<keyword evidence="1" id="KW-0812">Transmembrane</keyword>
<dbReference type="Proteomes" id="UP001501444">
    <property type="component" value="Unassembled WGS sequence"/>
</dbReference>
<gene>
    <name evidence="2" type="ORF">GCM10010170_078950</name>
</gene>
<dbReference type="RefSeq" id="WP_344617757.1">
    <property type="nucleotide sequence ID" value="NZ_BAAARV010000078.1"/>
</dbReference>
<keyword evidence="3" id="KW-1185">Reference proteome</keyword>
<sequence length="208" mass="21444">MGEFLNAVLEFPTVLFTSLLVVVIAYWLVVLFGGADADSLDADVVDGDVAGGFGGFLGSVGLGGVPATVGLSVLVLVAWFVSLAGSTVVDGALLSVVLLAVALVVAWLVARVLVVPLRRLFPATSGDSRTAFVGRTCVIRTGTVTETFGQAEVTAADGSSAIVQVRQTGTDTFTAGSTAVIYEYDPDGEFFWVVPAPTDPTPGQRELS</sequence>
<keyword evidence="1" id="KW-0472">Membrane</keyword>
<feature type="transmembrane region" description="Helical" evidence="1">
    <location>
        <begin position="92"/>
        <end position="114"/>
    </location>
</feature>
<proteinExistence type="predicted"/>
<comment type="caution">
    <text evidence="2">The sequence shown here is derived from an EMBL/GenBank/DDBJ whole genome shotgun (WGS) entry which is preliminary data.</text>
</comment>
<evidence type="ECO:0008006" key="4">
    <source>
        <dbReference type="Google" id="ProtNLM"/>
    </source>
</evidence>
<evidence type="ECO:0000256" key="1">
    <source>
        <dbReference type="SAM" id="Phobius"/>
    </source>
</evidence>
<reference evidence="3" key="1">
    <citation type="journal article" date="2019" name="Int. J. Syst. Evol. Microbiol.">
        <title>The Global Catalogue of Microorganisms (GCM) 10K type strain sequencing project: providing services to taxonomists for standard genome sequencing and annotation.</title>
        <authorList>
            <consortium name="The Broad Institute Genomics Platform"/>
            <consortium name="The Broad Institute Genome Sequencing Center for Infectious Disease"/>
            <person name="Wu L."/>
            <person name="Ma J."/>
        </authorList>
    </citation>
    <scope>NUCLEOTIDE SEQUENCE [LARGE SCALE GENOMIC DNA]</scope>
    <source>
        <strain evidence="3">JCM 3272</strain>
    </source>
</reference>
<keyword evidence="1" id="KW-1133">Transmembrane helix</keyword>
<accession>A0ABP5UFP7</accession>
<feature type="transmembrane region" description="Helical" evidence="1">
    <location>
        <begin position="14"/>
        <end position="35"/>
    </location>
</feature>